<feature type="region of interest" description="Disordered" evidence="1">
    <location>
        <begin position="118"/>
        <end position="176"/>
    </location>
</feature>
<comment type="caution">
    <text evidence="2">The sequence shown here is derived from an EMBL/GenBank/DDBJ whole genome shotgun (WGS) entry which is preliminary data.</text>
</comment>
<evidence type="ECO:0000313" key="2">
    <source>
        <dbReference type="EMBL" id="KAF2430270.1"/>
    </source>
</evidence>
<dbReference type="Proteomes" id="UP000800235">
    <property type="component" value="Unassembled WGS sequence"/>
</dbReference>
<gene>
    <name evidence="2" type="ORF">EJ08DRAFT_697560</name>
</gene>
<evidence type="ECO:0000256" key="1">
    <source>
        <dbReference type="SAM" id="MobiDB-lite"/>
    </source>
</evidence>
<keyword evidence="3" id="KW-1185">Reference proteome</keyword>
<protein>
    <submittedName>
        <fullName evidence="2">Uncharacterized protein</fullName>
    </submittedName>
</protein>
<organism evidence="2 3">
    <name type="scientific">Tothia fuscella</name>
    <dbReference type="NCBI Taxonomy" id="1048955"/>
    <lineage>
        <taxon>Eukaryota</taxon>
        <taxon>Fungi</taxon>
        <taxon>Dikarya</taxon>
        <taxon>Ascomycota</taxon>
        <taxon>Pezizomycotina</taxon>
        <taxon>Dothideomycetes</taxon>
        <taxon>Pleosporomycetidae</taxon>
        <taxon>Venturiales</taxon>
        <taxon>Cylindrosympodiaceae</taxon>
        <taxon>Tothia</taxon>
    </lineage>
</organism>
<dbReference type="AlphaFoldDB" id="A0A9P4NQM6"/>
<reference evidence="2" key="1">
    <citation type="journal article" date="2020" name="Stud. Mycol.">
        <title>101 Dothideomycetes genomes: a test case for predicting lifestyles and emergence of pathogens.</title>
        <authorList>
            <person name="Haridas S."/>
            <person name="Albert R."/>
            <person name="Binder M."/>
            <person name="Bloem J."/>
            <person name="Labutti K."/>
            <person name="Salamov A."/>
            <person name="Andreopoulos B."/>
            <person name="Baker S."/>
            <person name="Barry K."/>
            <person name="Bills G."/>
            <person name="Bluhm B."/>
            <person name="Cannon C."/>
            <person name="Castanera R."/>
            <person name="Culley D."/>
            <person name="Daum C."/>
            <person name="Ezra D."/>
            <person name="Gonzalez J."/>
            <person name="Henrissat B."/>
            <person name="Kuo A."/>
            <person name="Liang C."/>
            <person name="Lipzen A."/>
            <person name="Lutzoni F."/>
            <person name="Magnuson J."/>
            <person name="Mondo S."/>
            <person name="Nolan M."/>
            <person name="Ohm R."/>
            <person name="Pangilinan J."/>
            <person name="Park H.-J."/>
            <person name="Ramirez L."/>
            <person name="Alfaro M."/>
            <person name="Sun H."/>
            <person name="Tritt A."/>
            <person name="Yoshinaga Y."/>
            <person name="Zwiers L.-H."/>
            <person name="Turgeon B."/>
            <person name="Goodwin S."/>
            <person name="Spatafora J."/>
            <person name="Crous P."/>
            <person name="Grigoriev I."/>
        </authorList>
    </citation>
    <scope>NUCLEOTIDE SEQUENCE</scope>
    <source>
        <strain evidence="2">CBS 130266</strain>
    </source>
</reference>
<evidence type="ECO:0000313" key="3">
    <source>
        <dbReference type="Proteomes" id="UP000800235"/>
    </source>
</evidence>
<dbReference type="EMBL" id="MU007040">
    <property type="protein sequence ID" value="KAF2430270.1"/>
    <property type="molecule type" value="Genomic_DNA"/>
</dbReference>
<name>A0A9P4NQM6_9PEZI</name>
<proteinExistence type="predicted"/>
<feature type="compositionally biased region" description="Acidic residues" evidence="1">
    <location>
        <begin position="118"/>
        <end position="159"/>
    </location>
</feature>
<feature type="compositionally biased region" description="Basic and acidic residues" evidence="1">
    <location>
        <begin position="167"/>
        <end position="176"/>
    </location>
</feature>
<accession>A0A9P4NQM6</accession>
<sequence length="176" mass="19778">MCRYRDKKYRCGDIPPPPVIDHTGCDAIPLHTALFDSADQGIREMMEENKIEEDVPGLCSECTGWAYGVTQENQGASLSNPYQLDPVTAERREINKLGPMSQWDVDWHMAGDDGVVEVEVEDDEYDEDEDEDEYEEQEEGSEEDAYQEESGETSGDDVQSEGGAQAGHKEKARSYE</sequence>